<dbReference type="Pfam" id="PF15521">
    <property type="entry name" value="Ntox11"/>
    <property type="match status" value="2"/>
</dbReference>
<feature type="compositionally biased region" description="Basic and acidic residues" evidence="1">
    <location>
        <begin position="420"/>
        <end position="438"/>
    </location>
</feature>
<feature type="domain" description="Novel toxin 11" evidence="3">
    <location>
        <begin position="607"/>
        <end position="750"/>
    </location>
</feature>
<protein>
    <recommendedName>
        <fullName evidence="6">DUF4157 domain-containing protein</fullName>
    </recommendedName>
</protein>
<accession>A0ABP7FA15</accession>
<dbReference type="Proteomes" id="UP001499884">
    <property type="component" value="Unassembled WGS sequence"/>
</dbReference>
<keyword evidence="5" id="KW-1185">Reference proteome</keyword>
<proteinExistence type="predicted"/>
<feature type="compositionally biased region" description="Pro residues" evidence="1">
    <location>
        <begin position="755"/>
        <end position="766"/>
    </location>
</feature>
<dbReference type="InterPro" id="IPR029121">
    <property type="entry name" value="Ntox11"/>
</dbReference>
<feature type="region of interest" description="Disordered" evidence="1">
    <location>
        <begin position="197"/>
        <end position="271"/>
    </location>
</feature>
<comment type="caution">
    <text evidence="4">The sequence shown here is derived from an EMBL/GenBank/DDBJ whole genome shotgun (WGS) entry which is preliminary data.</text>
</comment>
<evidence type="ECO:0000259" key="3">
    <source>
        <dbReference type="Pfam" id="PF15521"/>
    </source>
</evidence>
<feature type="domain" description="Novel toxin 11" evidence="3">
    <location>
        <begin position="427"/>
        <end position="483"/>
    </location>
</feature>
<dbReference type="EMBL" id="BAABEP010000022">
    <property type="protein sequence ID" value="GAA3734437.1"/>
    <property type="molecule type" value="Genomic_DNA"/>
</dbReference>
<feature type="region of interest" description="Disordered" evidence="1">
    <location>
        <begin position="1"/>
        <end position="114"/>
    </location>
</feature>
<evidence type="ECO:0000313" key="4">
    <source>
        <dbReference type="EMBL" id="GAA3734437.1"/>
    </source>
</evidence>
<reference evidence="5" key="1">
    <citation type="journal article" date="2019" name="Int. J. Syst. Evol. Microbiol.">
        <title>The Global Catalogue of Microorganisms (GCM) 10K type strain sequencing project: providing services to taxonomists for standard genome sequencing and annotation.</title>
        <authorList>
            <consortium name="The Broad Institute Genomics Platform"/>
            <consortium name="The Broad Institute Genome Sequencing Center for Infectious Disease"/>
            <person name="Wu L."/>
            <person name="Ma J."/>
        </authorList>
    </citation>
    <scope>NUCLEOTIDE SEQUENCE [LARGE SCALE GENOMIC DNA]</scope>
    <source>
        <strain evidence="5">JCM 30846</strain>
    </source>
</reference>
<evidence type="ECO:0008006" key="6">
    <source>
        <dbReference type="Google" id="ProtNLM"/>
    </source>
</evidence>
<feature type="compositionally biased region" description="Low complexity" evidence="1">
    <location>
        <begin position="458"/>
        <end position="473"/>
    </location>
</feature>
<dbReference type="InterPro" id="IPR025295">
    <property type="entry name" value="eCIS_core_dom"/>
</dbReference>
<dbReference type="Pfam" id="PF13699">
    <property type="entry name" value="eCIS_core"/>
    <property type="match status" value="1"/>
</dbReference>
<evidence type="ECO:0000256" key="1">
    <source>
        <dbReference type="SAM" id="MobiDB-lite"/>
    </source>
</evidence>
<feature type="compositionally biased region" description="Polar residues" evidence="1">
    <location>
        <begin position="231"/>
        <end position="245"/>
    </location>
</feature>
<dbReference type="RefSeq" id="WP_345647784.1">
    <property type="nucleotide sequence ID" value="NZ_BAABEP010000022.1"/>
</dbReference>
<feature type="region of interest" description="Disordered" evidence="1">
    <location>
        <begin position="679"/>
        <end position="698"/>
    </location>
</feature>
<gene>
    <name evidence="4" type="ORF">GCM10023082_34630</name>
</gene>
<sequence length="766" mass="82185">MRSYEGRHRQRSPAPGRREGAEHSASPGELARLQASVGNQAVLRMMRRIDDGDGPAPAWAAERAGAGAGQDGSSGFSGAEPSPDLLGAEPAPGLSDVEAGLRAPGRPLDRATLARKEEQFRADLSGVRMHTGPAARQAAAAVRARAFTVDQDIVIGEGGTGAETLDHELTHAVRNLQQAPTGHPTGGGFAMTHPGDREEREAEANAARMRAGGPSSVLGADAASGPGRGSRGTTLATAVQRTGRTAVQRAGETDTAEQHAGGTAGAPGAAESAEIIDRLSRSIEQNTLQAKAQRNIFAPGTWVPEQWMGAGPARLRKTLDRRVMRGETFSAQDLEDIKRLSATDPEWLRAVQIGTYEEAETYIEGPFKDWLRLSSGKRVLIATLAIDKRPDLVAKKAATPTDPAYTLGRFMRTQAPGTDAELKESLEQERDRQIRDTAVDTLDPQGLAADRRHPDEIPAPGTSTGKGKGKATAPDWAEQDAQGRELLTRILLLLRNGLELYDPERKSHAPDYRRDVIRALAHGGRVNVRVPALDPKDKDAYWLPHFLGVTRDATRDKPAAGISERPFATHRTSIGPNKGGRPGTFKEKGGLAASLTNKVSIGAASPKLWGKDISGGGFGSKDWNGDMVLPNGSYGHVLLVYHRPTEDKDGSLQIGIETIAPHAESPVGYTHDFRSTEATSNPESILHGHKRDKVGAGGLSKNERLVDLRRMGQDRPGGWRGFLQEIQDEWDRRLAAAEDPGERRALYEELVGPREQPPSGAPPLAE</sequence>
<evidence type="ECO:0000259" key="2">
    <source>
        <dbReference type="Pfam" id="PF13699"/>
    </source>
</evidence>
<organism evidence="4 5">
    <name type="scientific">Streptomyces tremellae</name>
    <dbReference type="NCBI Taxonomy" id="1124239"/>
    <lineage>
        <taxon>Bacteria</taxon>
        <taxon>Bacillati</taxon>
        <taxon>Actinomycetota</taxon>
        <taxon>Actinomycetes</taxon>
        <taxon>Kitasatosporales</taxon>
        <taxon>Streptomycetaceae</taxon>
        <taxon>Streptomyces</taxon>
    </lineage>
</organism>
<name>A0ABP7FA15_9ACTN</name>
<feature type="compositionally biased region" description="Low complexity" evidence="1">
    <location>
        <begin position="54"/>
        <end position="65"/>
    </location>
</feature>
<evidence type="ECO:0000313" key="5">
    <source>
        <dbReference type="Proteomes" id="UP001499884"/>
    </source>
</evidence>
<feature type="region of interest" description="Disordered" evidence="1">
    <location>
        <begin position="417"/>
        <end position="473"/>
    </location>
</feature>
<feature type="region of interest" description="Disordered" evidence="1">
    <location>
        <begin position="569"/>
        <end position="588"/>
    </location>
</feature>
<feature type="region of interest" description="Disordered" evidence="1">
    <location>
        <begin position="744"/>
        <end position="766"/>
    </location>
</feature>
<feature type="domain" description="eCIS core" evidence="2">
    <location>
        <begin position="107"/>
        <end position="177"/>
    </location>
</feature>